<dbReference type="STRING" id="1450535.A0A317VP12"/>
<reference evidence="1 2" key="1">
    <citation type="submission" date="2016-12" db="EMBL/GenBank/DDBJ databases">
        <title>The genomes of Aspergillus section Nigri reveals drivers in fungal speciation.</title>
        <authorList>
            <consortium name="DOE Joint Genome Institute"/>
            <person name="Vesth T.C."/>
            <person name="Nybo J."/>
            <person name="Theobald S."/>
            <person name="Brandl J."/>
            <person name="Frisvad J.C."/>
            <person name="Nielsen K.F."/>
            <person name="Lyhne E.K."/>
            <person name="Kogle M.E."/>
            <person name="Kuo A."/>
            <person name="Riley R."/>
            <person name="Clum A."/>
            <person name="Nolan M."/>
            <person name="Lipzen A."/>
            <person name="Salamov A."/>
            <person name="Henrissat B."/>
            <person name="Wiebenga A."/>
            <person name="De Vries R.P."/>
            <person name="Grigoriev I.V."/>
            <person name="Mortensen U.H."/>
            <person name="Andersen M.R."/>
            <person name="Baker S.E."/>
        </authorList>
    </citation>
    <scope>NUCLEOTIDE SEQUENCE [LARGE SCALE GENOMIC DNA]</scope>
    <source>
        <strain evidence="1 2">CBS 115572</strain>
    </source>
</reference>
<accession>A0A317VP12</accession>
<dbReference type="GeneID" id="37118629"/>
<dbReference type="EMBL" id="MSFK01000028">
    <property type="protein sequence ID" value="PWY76076.1"/>
    <property type="molecule type" value="Genomic_DNA"/>
</dbReference>
<dbReference type="Proteomes" id="UP000246702">
    <property type="component" value="Unassembled WGS sequence"/>
</dbReference>
<sequence length="236" mass="26455">MDLRKKYRRIKLALVVGVCGARPVQNDREEIWLGDVLVSQGLVQYDLRRKIPGGMFTKMLLRIPCRERRGSWLRSWPGCVEASVNQHLSALQRTTGSKIFDYPGTEYDVLFAPTHRHGYRDSKLPGSIKKKPSPSYRGPCPIKDTRRQWQCALDASQIDQMRSQSSNNPPQPSIHFGMIASGDALLTGDMRNRIDLRELVIGFDMAGTSLGVSAAFPSCIIVKGVCNYADGHYSED</sequence>
<dbReference type="OrthoDB" id="1658288at2759"/>
<dbReference type="PANTHER" id="PTHR46082:SF6">
    <property type="entry name" value="AAA+ ATPASE DOMAIN-CONTAINING PROTEIN-RELATED"/>
    <property type="match status" value="1"/>
</dbReference>
<keyword evidence="2" id="KW-1185">Reference proteome</keyword>
<dbReference type="Gene3D" id="3.40.50.1580">
    <property type="entry name" value="Nucleoside phosphorylase domain"/>
    <property type="match status" value="1"/>
</dbReference>
<dbReference type="AlphaFoldDB" id="A0A317VP12"/>
<dbReference type="InterPro" id="IPR035994">
    <property type="entry name" value="Nucleoside_phosphorylase_sf"/>
</dbReference>
<gene>
    <name evidence="1" type="ORF">BO94DRAFT_605347</name>
</gene>
<evidence type="ECO:0000313" key="1">
    <source>
        <dbReference type="EMBL" id="PWY76076.1"/>
    </source>
</evidence>
<protein>
    <submittedName>
        <fullName evidence="1">Uncharacterized protein</fullName>
    </submittedName>
</protein>
<dbReference type="RefSeq" id="XP_025464073.1">
    <property type="nucleotide sequence ID" value="XM_025616486.1"/>
</dbReference>
<evidence type="ECO:0000313" key="2">
    <source>
        <dbReference type="Proteomes" id="UP000246702"/>
    </source>
</evidence>
<comment type="caution">
    <text evidence="1">The sequence shown here is derived from an EMBL/GenBank/DDBJ whole genome shotgun (WGS) entry which is preliminary data.</text>
</comment>
<dbReference type="PANTHER" id="PTHR46082">
    <property type="entry name" value="ATP/GTP-BINDING PROTEIN-RELATED"/>
    <property type="match status" value="1"/>
</dbReference>
<dbReference type="SUPFAM" id="SSF53167">
    <property type="entry name" value="Purine and uridine phosphorylases"/>
    <property type="match status" value="1"/>
</dbReference>
<organism evidence="1 2">
    <name type="scientific">Aspergillus sclerotioniger CBS 115572</name>
    <dbReference type="NCBI Taxonomy" id="1450535"/>
    <lineage>
        <taxon>Eukaryota</taxon>
        <taxon>Fungi</taxon>
        <taxon>Dikarya</taxon>
        <taxon>Ascomycota</taxon>
        <taxon>Pezizomycotina</taxon>
        <taxon>Eurotiomycetes</taxon>
        <taxon>Eurotiomycetidae</taxon>
        <taxon>Eurotiales</taxon>
        <taxon>Aspergillaceae</taxon>
        <taxon>Aspergillus</taxon>
        <taxon>Aspergillus subgen. Circumdati</taxon>
    </lineage>
</organism>
<proteinExistence type="predicted"/>
<dbReference type="GO" id="GO:0009116">
    <property type="term" value="P:nucleoside metabolic process"/>
    <property type="evidence" value="ECO:0007669"/>
    <property type="project" value="InterPro"/>
</dbReference>
<dbReference type="InterPro" id="IPR053137">
    <property type="entry name" value="NLR-like"/>
</dbReference>
<dbReference type="GO" id="GO:0003824">
    <property type="term" value="F:catalytic activity"/>
    <property type="evidence" value="ECO:0007669"/>
    <property type="project" value="InterPro"/>
</dbReference>
<name>A0A317VP12_9EURO</name>